<protein>
    <submittedName>
        <fullName evidence="1">Uncharacterized protein</fullName>
    </submittedName>
</protein>
<sequence length="94" mass="10589">MIGTNIYISQETQESLIKAAALKKVSVEELASSILSESIQEKLGQIRCYSENKSKFAVNPLGEMQPYAYLADPNEPVISDDDWEMNQNYEVNDL</sequence>
<dbReference type="RefSeq" id="WP_118169688.1">
    <property type="nucleotide sequence ID" value="NZ_CP045226.1"/>
</dbReference>
<organism evidence="1 2">
    <name type="scientific">Nostoc sphaeroides CCNUC1</name>
    <dbReference type="NCBI Taxonomy" id="2653204"/>
    <lineage>
        <taxon>Bacteria</taxon>
        <taxon>Bacillati</taxon>
        <taxon>Cyanobacteriota</taxon>
        <taxon>Cyanophyceae</taxon>
        <taxon>Nostocales</taxon>
        <taxon>Nostocaceae</taxon>
        <taxon>Nostoc</taxon>
    </lineage>
</organism>
<accession>A0A5P8VXP4</accession>
<keyword evidence="2" id="KW-1185">Reference proteome</keyword>
<dbReference type="EMBL" id="CP045226">
    <property type="protein sequence ID" value="QFS45091.1"/>
    <property type="molecule type" value="Genomic_DNA"/>
</dbReference>
<evidence type="ECO:0000313" key="2">
    <source>
        <dbReference type="Proteomes" id="UP000326678"/>
    </source>
</evidence>
<name>A0A5P8VXP4_9NOSO</name>
<gene>
    <name evidence="1" type="ORF">GXM_02566</name>
</gene>
<dbReference type="KEGG" id="nsh:GXM_02566"/>
<dbReference type="AlphaFoldDB" id="A0A5P8VXP4"/>
<evidence type="ECO:0000313" key="1">
    <source>
        <dbReference type="EMBL" id="QFS45091.1"/>
    </source>
</evidence>
<reference evidence="1 2" key="1">
    <citation type="submission" date="2019-10" db="EMBL/GenBank/DDBJ databases">
        <title>Genomic and transcriptomic insights into the perfect genentic adaptation of a filamentous nitrogen-fixing cyanobacterium to rice fields.</title>
        <authorList>
            <person name="Chen Z."/>
        </authorList>
    </citation>
    <scope>NUCLEOTIDE SEQUENCE [LARGE SCALE GENOMIC DNA]</scope>
    <source>
        <strain evidence="1">CCNUC1</strain>
    </source>
</reference>
<proteinExistence type="predicted"/>
<dbReference type="Proteomes" id="UP000326678">
    <property type="component" value="Chromosome Gxm1"/>
</dbReference>